<evidence type="ECO:0000313" key="2">
    <source>
        <dbReference type="EMBL" id="TDT50539.1"/>
    </source>
</evidence>
<dbReference type="RefSeq" id="WP_133629078.1">
    <property type="nucleotide sequence ID" value="NZ_SOAZ01000027.1"/>
</dbReference>
<name>A0A4R7K973_9CLOT</name>
<dbReference type="Proteomes" id="UP000295325">
    <property type="component" value="Unassembled WGS sequence"/>
</dbReference>
<proteinExistence type="predicted"/>
<dbReference type="InterPro" id="IPR017853">
    <property type="entry name" value="GH"/>
</dbReference>
<dbReference type="PROSITE" id="PS51257">
    <property type="entry name" value="PROKAR_LIPOPROTEIN"/>
    <property type="match status" value="1"/>
</dbReference>
<organism evidence="2 3">
    <name type="scientific">Fonticella tunisiensis</name>
    <dbReference type="NCBI Taxonomy" id="1096341"/>
    <lineage>
        <taxon>Bacteria</taxon>
        <taxon>Bacillati</taxon>
        <taxon>Bacillota</taxon>
        <taxon>Clostridia</taxon>
        <taxon>Eubacteriales</taxon>
        <taxon>Clostridiaceae</taxon>
        <taxon>Fonticella</taxon>
    </lineage>
</organism>
<dbReference type="SUPFAM" id="SSF51445">
    <property type="entry name" value="(Trans)glycosidases"/>
    <property type="match status" value="1"/>
</dbReference>
<accession>A0A4R7K973</accession>
<sequence>MKKLIIFILSSLLLFTSCTNKWNVKNGSSQGNRTTGETKIEVKNTTNIQDKLTGIRGVNLIYNKDLNLNFEGFNKVFLSIDGFRISKSPYRTDFRVMKTVDHSISLLEDKNMDYYINITSGPGISKKDGLYSIFQNKTEALYFTKMVEEIISRYRNKPHFMGIALDIGEGSIPAERYYDTMGYIISKVQSKYSDINIVLNLHPMTFEEDLNDIYLPDFNNVTLNLPITFSAISYPGYAKGVEKSYDIDKNVLLDKLTSYMKLADKHKSKLMVSINSPWVDKTEILLQDMFELVKMLKFDFNISYGNSEDAFDFRTNEEVLKVIKRHSL</sequence>
<dbReference type="EMBL" id="SOAZ01000027">
    <property type="protein sequence ID" value="TDT50539.1"/>
    <property type="molecule type" value="Genomic_DNA"/>
</dbReference>
<dbReference type="OrthoDB" id="1951694at2"/>
<dbReference type="AlphaFoldDB" id="A0A4R7K973"/>
<reference evidence="2 3" key="1">
    <citation type="submission" date="2019-03" db="EMBL/GenBank/DDBJ databases">
        <title>Genomic Encyclopedia of Type Strains, Phase IV (KMG-IV): sequencing the most valuable type-strain genomes for metagenomic binning, comparative biology and taxonomic classification.</title>
        <authorList>
            <person name="Goeker M."/>
        </authorList>
    </citation>
    <scope>NUCLEOTIDE SEQUENCE [LARGE SCALE GENOMIC DNA]</scope>
    <source>
        <strain evidence="2 3">DSM 24455</strain>
    </source>
</reference>
<protein>
    <submittedName>
        <fullName evidence="2">Uncharacterized protein</fullName>
    </submittedName>
</protein>
<feature type="signal peptide" evidence="1">
    <location>
        <begin position="1"/>
        <end position="22"/>
    </location>
</feature>
<evidence type="ECO:0000313" key="3">
    <source>
        <dbReference type="Proteomes" id="UP000295325"/>
    </source>
</evidence>
<comment type="caution">
    <text evidence="2">The sequence shown here is derived from an EMBL/GenBank/DDBJ whole genome shotgun (WGS) entry which is preliminary data.</text>
</comment>
<evidence type="ECO:0000256" key="1">
    <source>
        <dbReference type="SAM" id="SignalP"/>
    </source>
</evidence>
<dbReference type="Gene3D" id="3.20.20.80">
    <property type="entry name" value="Glycosidases"/>
    <property type="match status" value="1"/>
</dbReference>
<gene>
    <name evidence="2" type="ORF">EDD71_1272</name>
</gene>
<keyword evidence="3" id="KW-1185">Reference proteome</keyword>
<keyword evidence="1" id="KW-0732">Signal</keyword>
<feature type="chain" id="PRO_5038338402" evidence="1">
    <location>
        <begin position="23"/>
        <end position="328"/>
    </location>
</feature>